<keyword evidence="1" id="KW-0472">Membrane</keyword>
<dbReference type="InterPro" id="IPR048711">
    <property type="entry name" value="WHD_Rv2258c"/>
</dbReference>
<organism evidence="4 5">
    <name type="scientific">SAR86 cluster bacterium</name>
    <dbReference type="NCBI Taxonomy" id="2030880"/>
    <lineage>
        <taxon>Bacteria</taxon>
        <taxon>Pseudomonadati</taxon>
        <taxon>Pseudomonadota</taxon>
        <taxon>Gammaproteobacteria</taxon>
        <taxon>SAR86 cluster</taxon>
    </lineage>
</organism>
<dbReference type="Gene3D" id="3.40.50.150">
    <property type="entry name" value="Vaccinia Virus protein VP39"/>
    <property type="match status" value="1"/>
</dbReference>
<dbReference type="GO" id="GO:0008168">
    <property type="term" value="F:methyltransferase activity"/>
    <property type="evidence" value="ECO:0007669"/>
    <property type="project" value="UniProtKB-KW"/>
</dbReference>
<dbReference type="InterPro" id="IPR025714">
    <property type="entry name" value="Methyltranfer_dom"/>
</dbReference>
<keyword evidence="4" id="KW-0808">Transferase</keyword>
<dbReference type="CDD" id="cd02440">
    <property type="entry name" value="AdoMet_MTases"/>
    <property type="match status" value="1"/>
</dbReference>
<dbReference type="AlphaFoldDB" id="A0A2A4MNM0"/>
<dbReference type="Gene3D" id="1.10.10.10">
    <property type="entry name" value="Winged helix-like DNA-binding domain superfamily/Winged helix DNA-binding domain"/>
    <property type="match status" value="1"/>
</dbReference>
<dbReference type="InterPro" id="IPR053173">
    <property type="entry name" value="SAM-binding_MTase"/>
</dbReference>
<dbReference type="InterPro" id="IPR036388">
    <property type="entry name" value="WH-like_DNA-bd_sf"/>
</dbReference>
<proteinExistence type="predicted"/>
<dbReference type="PANTHER" id="PTHR45128">
    <property type="entry name" value="METHYLTRANSFERASE TYPE 11"/>
    <property type="match status" value="1"/>
</dbReference>
<name>A0A2A4MNM0_9GAMM</name>
<accession>A0A2A4MNM0</accession>
<evidence type="ECO:0000313" key="4">
    <source>
        <dbReference type="EMBL" id="PCH61448.1"/>
    </source>
</evidence>
<dbReference type="InterPro" id="IPR029063">
    <property type="entry name" value="SAM-dependent_MTases_sf"/>
</dbReference>
<dbReference type="InterPro" id="IPR036390">
    <property type="entry name" value="WH_DNA-bd_sf"/>
</dbReference>
<evidence type="ECO:0000259" key="2">
    <source>
        <dbReference type="Pfam" id="PF13847"/>
    </source>
</evidence>
<evidence type="ECO:0000259" key="3">
    <source>
        <dbReference type="Pfam" id="PF21320"/>
    </source>
</evidence>
<dbReference type="GO" id="GO:0032259">
    <property type="term" value="P:methylation"/>
    <property type="evidence" value="ECO:0007669"/>
    <property type="project" value="UniProtKB-KW"/>
</dbReference>
<keyword evidence="1" id="KW-0812">Transmembrane</keyword>
<sequence length="353" mass="37435">MDTLNMEKVEQLAGMVVGNANAAFAGLLAYIGDQTGVYKAMADGEARSAEEIASIAGVDARYLQELLSANAASEYVNYDPQSQKFSLTPEQAAVFANDDSPANMHGLFQIIVAQYAEYEAAIDVFKTGKGRPWSDQHACQFCGTDRFFRPGYEANLIDSWIPALDGVKQKLEAGGSIADIGCGHGSSSVLMAQSFPNSKVFGFDLHQPSIDDAKLKASTAQASNIEFGNADASSIPSNGGYDFACIFDALHDMGDPVGVARHIRQCLKSDGTLMVVEPMAGDNTEDNLHPLGGVFYAASTLICLPNSRSQDVALCLGAQAGPKRLIEVLQQAGFSSVKVATTSATNIVLEARV</sequence>
<dbReference type="Pfam" id="PF21320">
    <property type="entry name" value="WHD_Rv2258c"/>
    <property type="match status" value="1"/>
</dbReference>
<evidence type="ECO:0000256" key="1">
    <source>
        <dbReference type="SAM" id="Phobius"/>
    </source>
</evidence>
<comment type="caution">
    <text evidence="4">The sequence shown here is derived from an EMBL/GenBank/DDBJ whole genome shotgun (WGS) entry which is preliminary data.</text>
</comment>
<feature type="transmembrane region" description="Helical" evidence="1">
    <location>
        <begin position="12"/>
        <end position="31"/>
    </location>
</feature>
<dbReference type="EMBL" id="NVQR01000067">
    <property type="protein sequence ID" value="PCH61448.1"/>
    <property type="molecule type" value="Genomic_DNA"/>
</dbReference>
<reference evidence="5" key="1">
    <citation type="submission" date="2017-08" db="EMBL/GenBank/DDBJ databases">
        <title>A dynamic microbial community with high functional redundancy inhabits the cold, oxic subseafloor aquifer.</title>
        <authorList>
            <person name="Tully B.J."/>
            <person name="Wheat C.G."/>
            <person name="Glazer B.T."/>
            <person name="Huber J.A."/>
        </authorList>
    </citation>
    <scope>NUCLEOTIDE SEQUENCE [LARGE SCALE GENOMIC DNA]</scope>
</reference>
<evidence type="ECO:0000313" key="5">
    <source>
        <dbReference type="Proteomes" id="UP000218172"/>
    </source>
</evidence>
<protein>
    <submittedName>
        <fullName evidence="4">SAM-dependent methyltransferase</fullName>
    </submittedName>
</protein>
<feature type="domain" description="S-adenosylmethionine-dependent methyltransferase Rv2258c-like winged HTH" evidence="3">
    <location>
        <begin position="25"/>
        <end position="95"/>
    </location>
</feature>
<keyword evidence="1" id="KW-1133">Transmembrane helix</keyword>
<dbReference type="Pfam" id="PF13847">
    <property type="entry name" value="Methyltransf_31"/>
    <property type="match status" value="1"/>
</dbReference>
<gene>
    <name evidence="4" type="ORF">COC19_04770</name>
</gene>
<keyword evidence="4" id="KW-0489">Methyltransferase</keyword>
<dbReference type="Proteomes" id="UP000218172">
    <property type="component" value="Unassembled WGS sequence"/>
</dbReference>
<dbReference type="SUPFAM" id="SSF46785">
    <property type="entry name" value="Winged helix' DNA-binding domain"/>
    <property type="match status" value="1"/>
</dbReference>
<dbReference type="SUPFAM" id="SSF53335">
    <property type="entry name" value="S-adenosyl-L-methionine-dependent methyltransferases"/>
    <property type="match status" value="1"/>
</dbReference>
<dbReference type="PANTHER" id="PTHR45128:SF2">
    <property type="entry name" value="METHYLTRANSFERASE DOMAIN-CONTAINING PROTEIN"/>
    <property type="match status" value="1"/>
</dbReference>
<feature type="domain" description="Methyltransferase" evidence="2">
    <location>
        <begin position="173"/>
        <end position="284"/>
    </location>
</feature>